<dbReference type="InterPro" id="IPR003646">
    <property type="entry name" value="SH3-like_bac-type"/>
</dbReference>
<dbReference type="Gene3D" id="2.30.30.40">
    <property type="entry name" value="SH3 Domains"/>
    <property type="match status" value="2"/>
</dbReference>
<keyword evidence="4" id="KW-1185">Reference proteome</keyword>
<feature type="signal peptide" evidence="1">
    <location>
        <begin position="1"/>
        <end position="27"/>
    </location>
</feature>
<evidence type="ECO:0000256" key="1">
    <source>
        <dbReference type="SAM" id="SignalP"/>
    </source>
</evidence>
<organism evidence="3 4">
    <name type="scientific">Clostridium aciditolerans</name>
    <dbReference type="NCBI Taxonomy" id="339861"/>
    <lineage>
        <taxon>Bacteria</taxon>
        <taxon>Bacillati</taxon>
        <taxon>Bacillota</taxon>
        <taxon>Clostridia</taxon>
        <taxon>Eubacteriales</taxon>
        <taxon>Clostridiaceae</taxon>
        <taxon>Clostridium</taxon>
    </lineage>
</organism>
<accession>A0A934M593</accession>
<proteinExistence type="predicted"/>
<name>A0A934M593_9CLOT</name>
<dbReference type="RefSeq" id="WP_211141219.1">
    <property type="nucleotide sequence ID" value="NZ_JAEEGB010000004.1"/>
</dbReference>
<protein>
    <submittedName>
        <fullName evidence="3">SH3 domain-containing protein</fullName>
    </submittedName>
</protein>
<keyword evidence="1" id="KW-0732">Signal</keyword>
<evidence type="ECO:0000259" key="2">
    <source>
        <dbReference type="PROSITE" id="PS51781"/>
    </source>
</evidence>
<feature type="chain" id="PRO_5037372122" evidence="1">
    <location>
        <begin position="28"/>
        <end position="388"/>
    </location>
</feature>
<feature type="domain" description="SH3b" evidence="2">
    <location>
        <begin position="247"/>
        <end position="319"/>
    </location>
</feature>
<evidence type="ECO:0000313" key="3">
    <source>
        <dbReference type="EMBL" id="MBI6871786.1"/>
    </source>
</evidence>
<dbReference type="Gene3D" id="3.90.1720.10">
    <property type="entry name" value="endopeptidase domain like (from Nostoc punctiforme)"/>
    <property type="match status" value="1"/>
</dbReference>
<dbReference type="Proteomes" id="UP000622687">
    <property type="component" value="Unassembled WGS sequence"/>
</dbReference>
<dbReference type="AlphaFoldDB" id="A0A934M593"/>
<evidence type="ECO:0000313" key="4">
    <source>
        <dbReference type="Proteomes" id="UP000622687"/>
    </source>
</evidence>
<feature type="domain" description="SH3b" evidence="2">
    <location>
        <begin position="321"/>
        <end position="388"/>
    </location>
</feature>
<dbReference type="SMART" id="SM00287">
    <property type="entry name" value="SH3b"/>
    <property type="match status" value="2"/>
</dbReference>
<dbReference type="InterPro" id="IPR052354">
    <property type="entry name" value="Cell_Wall_Dynamics_Protein"/>
</dbReference>
<comment type="caution">
    <text evidence="3">The sequence shown here is derived from an EMBL/GenBank/DDBJ whole genome shotgun (WGS) entry which is preliminary data.</text>
</comment>
<dbReference type="PANTHER" id="PTHR34408:SF1">
    <property type="entry name" value="GLYCOSYL HYDROLASE FAMILY 19 DOMAIN-CONTAINING PROTEIN HI_1415"/>
    <property type="match status" value="1"/>
</dbReference>
<dbReference type="Pfam" id="PF08239">
    <property type="entry name" value="SH3_3"/>
    <property type="match status" value="2"/>
</dbReference>
<dbReference type="EMBL" id="JAEEGB010000004">
    <property type="protein sequence ID" value="MBI6871786.1"/>
    <property type="molecule type" value="Genomic_DNA"/>
</dbReference>
<reference evidence="3" key="1">
    <citation type="submission" date="2020-12" db="EMBL/GenBank/DDBJ databases">
        <title>Clostridium thailandense sp. nov., a novel acetogenic bacterium isolated from peat land soil in Thailand.</title>
        <authorList>
            <person name="Chaikitkaew S."/>
            <person name="Birkeland N.K."/>
        </authorList>
    </citation>
    <scope>NUCLEOTIDE SEQUENCE</scope>
    <source>
        <strain evidence="3">DSM 17425</strain>
    </source>
</reference>
<gene>
    <name evidence="3" type="ORF">I6U51_03575</name>
</gene>
<dbReference type="PANTHER" id="PTHR34408">
    <property type="entry name" value="FAMILY PROTEIN, PUTATIVE-RELATED"/>
    <property type="match status" value="1"/>
</dbReference>
<sequence>MKRYKSLFLASLFAVATLVTPMSIVSASTVQTPITRAQAEQRALSMINLTWTYSASKNGKIDPNYASSVTQPKQFANVSTAQVTGIPYNWGGQDSLDSNSIDSTWSNFIDAINKGAYAGNVNTTAGQQYVPGTAGIDCSGFVQATFNIKDSKISTSTMFDKYFTKINLSDIKHMDILDRPGDHVAIFDRWGSLNGVQGAFTYESTYEDVFGGIQGTKRYFMTMDDINNGYIPGRYVNIVEDSSNGSSTSNSVSAGTFGQITNVNSYANFRANPSTSANIIGTVPKNTIAYLIDYSNGWYQIKYNGQVGWIYGNLIAPVKSGEYVTVNNSTYQLNIRNNPTTVSSNIIGVLSQGQYAQVLDYSVDGSWMKISVNGVQGWASSKYLSYIN</sequence>
<dbReference type="PROSITE" id="PS51781">
    <property type="entry name" value="SH3B"/>
    <property type="match status" value="2"/>
</dbReference>